<dbReference type="GeneTree" id="ENSGT00940000166406"/>
<dbReference type="InterPro" id="IPR005123">
    <property type="entry name" value="Oxoglu/Fe-dep_dioxygenase_dom"/>
</dbReference>
<accession>A0A4W5NWV2</accession>
<name>A0A4W5NWV2_9TELE</name>
<keyword evidence="6" id="KW-0479">Metal-binding</keyword>
<keyword evidence="13" id="KW-0325">Glycoprotein</keyword>
<evidence type="ECO:0000256" key="14">
    <source>
        <dbReference type="SAM" id="MobiDB-lite"/>
    </source>
</evidence>
<evidence type="ECO:0000256" key="4">
    <source>
        <dbReference type="ARBA" id="ARBA00006511"/>
    </source>
</evidence>
<evidence type="ECO:0000256" key="9">
    <source>
        <dbReference type="ARBA" id="ARBA00022896"/>
    </source>
</evidence>
<dbReference type="InterPro" id="IPR006620">
    <property type="entry name" value="Pro_4_hyd_alph"/>
</dbReference>
<dbReference type="PROSITE" id="PS51471">
    <property type="entry name" value="FE2OG_OXY"/>
    <property type="match status" value="1"/>
</dbReference>
<dbReference type="SMART" id="SM00702">
    <property type="entry name" value="P4Hc"/>
    <property type="match status" value="1"/>
</dbReference>
<dbReference type="InterPro" id="IPR059068">
    <property type="entry name" value="TPR_P4H"/>
</dbReference>
<dbReference type="FunFam" id="2.60.120.620:FF:000001">
    <property type="entry name" value="Prolyl 4-hydroxylase subunit alpha 2"/>
    <property type="match status" value="1"/>
</dbReference>
<dbReference type="Pfam" id="PF08336">
    <property type="entry name" value="P4Ha_N"/>
    <property type="match status" value="1"/>
</dbReference>
<dbReference type="EC" id="1.14.11.2" evidence="5"/>
<comment type="function">
    <text evidence="2">Catalyzes the post-translational formation of 4-hydroxyproline in -Xaa-Pro-Gly- sequences in collagens and other proteins.</text>
</comment>
<comment type="similarity">
    <text evidence="4">Belongs to the P4HA family.</text>
</comment>
<evidence type="ECO:0000256" key="3">
    <source>
        <dbReference type="ARBA" id="ARBA00004319"/>
    </source>
</evidence>
<evidence type="ECO:0000313" key="16">
    <source>
        <dbReference type="Ensembl" id="ENSHHUP00000054283.1"/>
    </source>
</evidence>
<dbReference type="Ensembl" id="ENSHHUT00000056169.1">
    <property type="protein sequence ID" value="ENSHHUP00000054283.1"/>
    <property type="gene ID" value="ENSHHUG00000032254.1"/>
</dbReference>
<dbReference type="PANTHER" id="PTHR10869:SF221">
    <property type="entry name" value="PROCOLLAGEN-PROLINE 4-DIOXYGENASE"/>
    <property type="match status" value="1"/>
</dbReference>
<evidence type="ECO:0000256" key="1">
    <source>
        <dbReference type="ARBA" id="ARBA00001961"/>
    </source>
</evidence>
<reference evidence="16" key="2">
    <citation type="submission" date="2025-08" db="UniProtKB">
        <authorList>
            <consortium name="Ensembl"/>
        </authorList>
    </citation>
    <scope>IDENTIFICATION</scope>
</reference>
<dbReference type="SUPFAM" id="SSF48452">
    <property type="entry name" value="TPR-like"/>
    <property type="match status" value="1"/>
</dbReference>
<keyword evidence="11" id="KW-0560">Oxidoreductase</keyword>
<evidence type="ECO:0000256" key="13">
    <source>
        <dbReference type="ARBA" id="ARBA00023180"/>
    </source>
</evidence>
<sequence>MMWFDNVCVYFPPLGHMTDLLYTEKDLVTSLKDYITAEENKLKQVKLWAEKMDVLSATAVQDPEGFLGHPVNAFKLMKRLNTEWGDLESLVLKDTTDGFISNLTLQRKHFPTDEDQTGAAKALLRLQDTYRLETNIISTGDLPGKGPMTVEDCFELGKIAYTEVDYYHTELWMEQALKQLDEGEESTVDKVTVLDYLSYAIYQQGELGRPLELTKRLLILDPEHQRANGNLKYFEFQLIKQRKAQAEEAQKEGKGRTKRQTSDASKKKMRFREPVPERKMYEMLCRGEGIKLTPRRQSRLFCRYYNNHSHPKYLLSPVKQEDEWDRPYIVRYHDIISHSEIEKVKELAKPRLRRATVHDPLTGKLTTAQYRVSKRTGDGHCRTVAGNVCVFVSLFGIVDGYISNINDLTIPFCFALQVANYGVGGQYEPHFDFGRKDEPDAFKELGTGNRVATWLFYMSDVAAGGATVFPDVGAVVWPKKGTAVFWYNLFPSGEGDYSTRHAACPVLVGNKWVSNKWIHERGQEFRRPCGLNETAR</sequence>
<dbReference type="InterPro" id="IPR044862">
    <property type="entry name" value="Pro_4_hyd_alph_FE2OG_OXY"/>
</dbReference>
<keyword evidence="17" id="KW-1185">Reference proteome</keyword>
<evidence type="ECO:0000256" key="6">
    <source>
        <dbReference type="ARBA" id="ARBA00022723"/>
    </source>
</evidence>
<dbReference type="GO" id="GO:0005506">
    <property type="term" value="F:iron ion binding"/>
    <property type="evidence" value="ECO:0007669"/>
    <property type="project" value="InterPro"/>
</dbReference>
<feature type="region of interest" description="Disordered" evidence="14">
    <location>
        <begin position="246"/>
        <end position="271"/>
    </location>
</feature>
<dbReference type="Pfam" id="PF23558">
    <property type="entry name" value="TPR_P4H"/>
    <property type="match status" value="1"/>
</dbReference>
<keyword evidence="7" id="KW-0802">TPR repeat</keyword>
<reference evidence="17" key="1">
    <citation type="submission" date="2018-06" db="EMBL/GenBank/DDBJ databases">
        <title>Genome assembly of Danube salmon.</title>
        <authorList>
            <person name="Macqueen D.J."/>
            <person name="Gundappa M.K."/>
        </authorList>
    </citation>
    <scope>NUCLEOTIDE SEQUENCE [LARGE SCALE GENOMIC DNA]</scope>
</reference>
<evidence type="ECO:0000256" key="10">
    <source>
        <dbReference type="ARBA" id="ARBA00022964"/>
    </source>
</evidence>
<proteinExistence type="inferred from homology"/>
<feature type="domain" description="Fe2OG dioxygenase" evidence="15">
    <location>
        <begin position="411"/>
        <end position="520"/>
    </location>
</feature>
<reference evidence="16" key="3">
    <citation type="submission" date="2025-09" db="UniProtKB">
        <authorList>
            <consortium name="Ensembl"/>
        </authorList>
    </citation>
    <scope>IDENTIFICATION</scope>
</reference>
<dbReference type="FunFam" id="1.25.40.10:FF:000006">
    <property type="entry name" value="Prolyl 4-hydroxylase subunit alpha 2"/>
    <property type="match status" value="1"/>
</dbReference>
<comment type="cofactor">
    <cofactor evidence="1">
        <name>L-ascorbate</name>
        <dbReference type="ChEBI" id="CHEBI:38290"/>
    </cofactor>
</comment>
<organism evidence="16 17">
    <name type="scientific">Hucho hucho</name>
    <name type="common">huchen</name>
    <dbReference type="NCBI Taxonomy" id="62062"/>
    <lineage>
        <taxon>Eukaryota</taxon>
        <taxon>Metazoa</taxon>
        <taxon>Chordata</taxon>
        <taxon>Craniata</taxon>
        <taxon>Vertebrata</taxon>
        <taxon>Euteleostomi</taxon>
        <taxon>Actinopterygii</taxon>
        <taxon>Neopterygii</taxon>
        <taxon>Teleostei</taxon>
        <taxon>Protacanthopterygii</taxon>
        <taxon>Salmoniformes</taxon>
        <taxon>Salmonidae</taxon>
        <taxon>Salmoninae</taxon>
        <taxon>Hucho</taxon>
    </lineage>
</organism>
<dbReference type="GO" id="GO:0031418">
    <property type="term" value="F:L-ascorbic acid binding"/>
    <property type="evidence" value="ECO:0007669"/>
    <property type="project" value="UniProtKB-KW"/>
</dbReference>
<evidence type="ECO:0000313" key="17">
    <source>
        <dbReference type="Proteomes" id="UP000314982"/>
    </source>
</evidence>
<evidence type="ECO:0000259" key="15">
    <source>
        <dbReference type="PROSITE" id="PS51471"/>
    </source>
</evidence>
<protein>
    <recommendedName>
        <fullName evidence="5">procollagen-proline 4-dioxygenase</fullName>
        <ecNumber evidence="5">1.14.11.2</ecNumber>
    </recommendedName>
</protein>
<keyword evidence="12" id="KW-0408">Iron</keyword>
<keyword evidence="10" id="KW-0223">Dioxygenase</keyword>
<dbReference type="GO" id="GO:0005788">
    <property type="term" value="C:endoplasmic reticulum lumen"/>
    <property type="evidence" value="ECO:0007669"/>
    <property type="project" value="UniProtKB-SubCell"/>
</dbReference>
<evidence type="ECO:0000256" key="8">
    <source>
        <dbReference type="ARBA" id="ARBA00022824"/>
    </source>
</evidence>
<keyword evidence="9" id="KW-0847">Vitamin C</keyword>
<dbReference type="Pfam" id="PF13640">
    <property type="entry name" value="2OG-FeII_Oxy_3"/>
    <property type="match status" value="1"/>
</dbReference>
<keyword evidence="8" id="KW-0256">Endoplasmic reticulum</keyword>
<dbReference type="Gene3D" id="1.25.40.10">
    <property type="entry name" value="Tetratricopeptide repeat domain"/>
    <property type="match status" value="1"/>
</dbReference>
<dbReference type="GO" id="GO:0004656">
    <property type="term" value="F:procollagen-proline 4-dioxygenase activity"/>
    <property type="evidence" value="ECO:0007669"/>
    <property type="project" value="UniProtKB-EC"/>
</dbReference>
<dbReference type="InterPro" id="IPR011990">
    <property type="entry name" value="TPR-like_helical_dom_sf"/>
</dbReference>
<evidence type="ECO:0000256" key="12">
    <source>
        <dbReference type="ARBA" id="ARBA00023004"/>
    </source>
</evidence>
<dbReference type="InterPro" id="IPR045054">
    <property type="entry name" value="P4HA-like"/>
</dbReference>
<dbReference type="PANTHER" id="PTHR10869">
    <property type="entry name" value="PROLYL 4-HYDROXYLASE ALPHA SUBUNIT"/>
    <property type="match status" value="1"/>
</dbReference>
<evidence type="ECO:0000256" key="11">
    <source>
        <dbReference type="ARBA" id="ARBA00023002"/>
    </source>
</evidence>
<comment type="subcellular location">
    <subcellularLocation>
        <location evidence="3">Endoplasmic reticulum lumen</location>
    </subcellularLocation>
</comment>
<dbReference type="Gene3D" id="2.60.120.620">
    <property type="entry name" value="q2cbj1_9rhob like domain"/>
    <property type="match status" value="1"/>
</dbReference>
<dbReference type="AlphaFoldDB" id="A0A4W5NWV2"/>
<evidence type="ECO:0000256" key="5">
    <source>
        <dbReference type="ARBA" id="ARBA00012269"/>
    </source>
</evidence>
<dbReference type="Proteomes" id="UP000314982">
    <property type="component" value="Unassembled WGS sequence"/>
</dbReference>
<dbReference type="InterPro" id="IPR013547">
    <property type="entry name" value="P4H_N"/>
</dbReference>
<evidence type="ECO:0000256" key="2">
    <source>
        <dbReference type="ARBA" id="ARBA00002035"/>
    </source>
</evidence>
<evidence type="ECO:0000256" key="7">
    <source>
        <dbReference type="ARBA" id="ARBA00022803"/>
    </source>
</evidence>
<dbReference type="Gene3D" id="6.10.140.1460">
    <property type="match status" value="1"/>
</dbReference>